<evidence type="ECO:0000313" key="13">
    <source>
        <dbReference type="Proteomes" id="UP000276133"/>
    </source>
</evidence>
<dbReference type="Gene3D" id="3.40.630.10">
    <property type="entry name" value="Zn peptidases"/>
    <property type="match status" value="1"/>
</dbReference>
<evidence type="ECO:0000256" key="2">
    <source>
        <dbReference type="ARBA" id="ARBA00007717"/>
    </source>
</evidence>
<feature type="domain" description="Peptidase M28" evidence="11">
    <location>
        <begin position="211"/>
        <end position="422"/>
    </location>
</feature>
<protein>
    <recommendedName>
        <fullName evidence="9">BOS complex subunit NCLN</fullName>
    </recommendedName>
</protein>
<name>A0A3M7S8Y6_BRAPC</name>
<dbReference type="Pfam" id="PF04389">
    <property type="entry name" value="Peptidase_M28"/>
    <property type="match status" value="1"/>
</dbReference>
<comment type="subcellular location">
    <subcellularLocation>
        <location evidence="1">Endoplasmic reticulum membrane</location>
        <topology evidence="1">Single-pass membrane protein</topology>
    </subcellularLocation>
</comment>
<dbReference type="GO" id="GO:0005789">
    <property type="term" value="C:endoplasmic reticulum membrane"/>
    <property type="evidence" value="ECO:0007669"/>
    <property type="project" value="UniProtKB-SubCell"/>
</dbReference>
<dbReference type="Proteomes" id="UP000276133">
    <property type="component" value="Unassembled WGS sequence"/>
</dbReference>
<dbReference type="PANTHER" id="PTHR31826">
    <property type="entry name" value="NICALIN"/>
    <property type="match status" value="1"/>
</dbReference>
<dbReference type="CDD" id="cd03882">
    <property type="entry name" value="M28_nicalin_like"/>
    <property type="match status" value="1"/>
</dbReference>
<keyword evidence="6 10" id="KW-1133">Transmembrane helix</keyword>
<evidence type="ECO:0000256" key="6">
    <source>
        <dbReference type="ARBA" id="ARBA00022989"/>
    </source>
</evidence>
<evidence type="ECO:0000259" key="11">
    <source>
        <dbReference type="Pfam" id="PF04389"/>
    </source>
</evidence>
<dbReference type="OrthoDB" id="5913609at2759"/>
<feature type="transmembrane region" description="Helical" evidence="10">
    <location>
        <begin position="525"/>
        <end position="545"/>
    </location>
</feature>
<reference evidence="12 13" key="1">
    <citation type="journal article" date="2018" name="Sci. Rep.">
        <title>Genomic signatures of local adaptation to the degree of environmental predictability in rotifers.</title>
        <authorList>
            <person name="Franch-Gras L."/>
            <person name="Hahn C."/>
            <person name="Garcia-Roger E.M."/>
            <person name="Carmona M.J."/>
            <person name="Serra M."/>
            <person name="Gomez A."/>
        </authorList>
    </citation>
    <scope>NUCLEOTIDE SEQUENCE [LARGE SCALE GENOMIC DNA]</scope>
    <source>
        <strain evidence="12">HYR1</strain>
    </source>
</reference>
<dbReference type="SUPFAM" id="SSF53187">
    <property type="entry name" value="Zn-dependent exopeptidases"/>
    <property type="match status" value="1"/>
</dbReference>
<dbReference type="InterPro" id="IPR007484">
    <property type="entry name" value="Peptidase_M28"/>
</dbReference>
<evidence type="ECO:0000256" key="3">
    <source>
        <dbReference type="ARBA" id="ARBA00022692"/>
    </source>
</evidence>
<dbReference type="AlphaFoldDB" id="A0A3M7S8Y6"/>
<accession>A0A3M7S8Y6</accession>
<evidence type="ECO:0000256" key="5">
    <source>
        <dbReference type="ARBA" id="ARBA00022824"/>
    </source>
</evidence>
<evidence type="ECO:0000256" key="10">
    <source>
        <dbReference type="SAM" id="Phobius"/>
    </source>
</evidence>
<keyword evidence="5" id="KW-0256">Endoplasmic reticulum</keyword>
<evidence type="ECO:0000256" key="8">
    <source>
        <dbReference type="ARBA" id="ARBA00023180"/>
    </source>
</evidence>
<sequence length="564" mass="64184">MLGDLRKQMFLIIGSILVFIGYHGRIVNASEEFQVYRMQQYDLPFGTHFGSRSNQISMEARTINSKPSFISRRCVLIKLDDFTLERYRILTSQYAGSIIVILPANYTESQRQTIKSLEAHLLHESVKIPVYFILESARINEYYDYIDNDKSSQDSSAFQVLVDSIISDGFQFVINSPNIKQLTQSDFQAVNLQGKLIGGDQSDPNKAKRIPTIIITAHYDAFGLATSMSNGCDSNGSGVVALLELSRLLSSLYSNSKTIPPLNILFLLTAEGKFNYYGLKKWLEEQSEAGEAVGKIDLDDIQFAICLDSLGKSTQISDDVEDGGIFMHVSRPPKEGQASFEFLKTLETVANKANVRFELNHKKINLASDVLAWEHERFSLSKIPAMTLSHFQSHKDSDRNTMTDKIDNIDRKVLMRNIKLIYQSLIQYIYKNDDVTNYMVNSDLDISGDFVSSWMEKICFQPRTASLINKNHPLINLFFAHFNRYMQESLRQLVKIQAKEPEFVLYNEEEATLVIYNVKPAAFDFFLAMMVSSYVGLIYLAITNFDKLFGFLNRKLSSSKLKSN</sequence>
<keyword evidence="13" id="KW-1185">Reference proteome</keyword>
<keyword evidence="3 10" id="KW-0812">Transmembrane</keyword>
<dbReference type="STRING" id="10195.A0A3M7S8Y6"/>
<keyword evidence="4" id="KW-0732">Signal</keyword>
<keyword evidence="8" id="KW-0325">Glycoprotein</keyword>
<evidence type="ECO:0000256" key="1">
    <source>
        <dbReference type="ARBA" id="ARBA00004389"/>
    </source>
</evidence>
<comment type="caution">
    <text evidence="12">The sequence shown here is derived from an EMBL/GenBank/DDBJ whole genome shotgun (WGS) entry which is preliminary data.</text>
</comment>
<dbReference type="PROSITE" id="PS00018">
    <property type="entry name" value="EF_HAND_1"/>
    <property type="match status" value="1"/>
</dbReference>
<evidence type="ECO:0000256" key="4">
    <source>
        <dbReference type="ARBA" id="ARBA00022729"/>
    </source>
</evidence>
<dbReference type="GO" id="GO:0009966">
    <property type="term" value="P:regulation of signal transduction"/>
    <property type="evidence" value="ECO:0007669"/>
    <property type="project" value="InterPro"/>
</dbReference>
<comment type="similarity">
    <text evidence="2">Belongs to the nicastrin family.</text>
</comment>
<evidence type="ECO:0000256" key="7">
    <source>
        <dbReference type="ARBA" id="ARBA00023136"/>
    </source>
</evidence>
<dbReference type="InterPro" id="IPR018247">
    <property type="entry name" value="EF_Hand_1_Ca_BS"/>
</dbReference>
<dbReference type="InterPro" id="IPR016574">
    <property type="entry name" value="Nicalin"/>
</dbReference>
<dbReference type="EMBL" id="REGN01001821">
    <property type="protein sequence ID" value="RNA32274.1"/>
    <property type="molecule type" value="Genomic_DNA"/>
</dbReference>
<evidence type="ECO:0000256" key="9">
    <source>
        <dbReference type="ARBA" id="ARBA00034873"/>
    </source>
</evidence>
<keyword evidence="7 10" id="KW-0472">Membrane</keyword>
<gene>
    <name evidence="12" type="ORF">BpHYR1_016965</name>
</gene>
<proteinExistence type="inferred from homology"/>
<organism evidence="12 13">
    <name type="scientific">Brachionus plicatilis</name>
    <name type="common">Marine rotifer</name>
    <name type="synonym">Brachionus muelleri</name>
    <dbReference type="NCBI Taxonomy" id="10195"/>
    <lineage>
        <taxon>Eukaryota</taxon>
        <taxon>Metazoa</taxon>
        <taxon>Spiralia</taxon>
        <taxon>Gnathifera</taxon>
        <taxon>Rotifera</taxon>
        <taxon>Eurotatoria</taxon>
        <taxon>Monogononta</taxon>
        <taxon>Pseudotrocha</taxon>
        <taxon>Ploima</taxon>
        <taxon>Brachionidae</taxon>
        <taxon>Brachionus</taxon>
    </lineage>
</organism>
<evidence type="ECO:0000313" key="12">
    <source>
        <dbReference type="EMBL" id="RNA32274.1"/>
    </source>
</evidence>